<evidence type="ECO:0000259" key="7">
    <source>
        <dbReference type="Pfam" id="PF00884"/>
    </source>
</evidence>
<keyword evidence="9" id="KW-1185">Reference proteome</keyword>
<gene>
    <name evidence="8" type="ORF">D7Z94_24865</name>
</gene>
<feature type="domain" description="Glycoside hydrolase family 5" evidence="6">
    <location>
        <begin position="639"/>
        <end position="777"/>
    </location>
</feature>
<name>A0A3B0BVL7_9FLAO</name>
<dbReference type="Pfam" id="PF00884">
    <property type="entry name" value="Sulfatase"/>
    <property type="match status" value="1"/>
</dbReference>
<dbReference type="Pfam" id="PF00150">
    <property type="entry name" value="Cellulase"/>
    <property type="match status" value="1"/>
</dbReference>
<dbReference type="InterPro" id="IPR017850">
    <property type="entry name" value="Alkaline_phosphatase_core_sf"/>
</dbReference>
<evidence type="ECO:0000256" key="4">
    <source>
        <dbReference type="ARBA" id="ARBA00022837"/>
    </source>
</evidence>
<dbReference type="Gene3D" id="3.30.1120.10">
    <property type="match status" value="1"/>
</dbReference>
<dbReference type="EMBL" id="RBCJ01000006">
    <property type="protein sequence ID" value="RKN77010.1"/>
    <property type="molecule type" value="Genomic_DNA"/>
</dbReference>
<dbReference type="AlphaFoldDB" id="A0A3B0BVL7"/>
<evidence type="ECO:0000256" key="1">
    <source>
        <dbReference type="ARBA" id="ARBA00008779"/>
    </source>
</evidence>
<evidence type="ECO:0000256" key="5">
    <source>
        <dbReference type="ARBA" id="ARBA00023295"/>
    </source>
</evidence>
<dbReference type="InterPro" id="IPR050738">
    <property type="entry name" value="Sulfatase"/>
</dbReference>
<evidence type="ECO:0000259" key="6">
    <source>
        <dbReference type="Pfam" id="PF00150"/>
    </source>
</evidence>
<dbReference type="PROSITE" id="PS00523">
    <property type="entry name" value="SULFATASE_1"/>
    <property type="match status" value="1"/>
</dbReference>
<sequence length="943" mass="107807">MLFNILDIEHALLKLRRMSVASLLSRCRFNTHGLVRTAKSKILLVLIICNYLSCIPTLKGQSNEKPNIIFILADDLGYGDTEPYGQKVLKTPNIARMAKEGMKFTDHYAGAPVCAPSRSTLMTGMHTGHTPIRGNRRDMFQGVEAMPHDVRTIAEMFKENSNYTTALFGRWHLGGVFSNSCPHQRGFDHSFGALSKFHKPPNTYYRPDLYKNGELYIVDENDKGAESVHVEDLITEKALQFIDKQSKGGTPFFLYMAYSLVHAPIEPIPGEVDYSDRDWPQEEKDFAHNVAGLDKYVGMFMEQLKKSGIDKNTLVIFTSDNGPHGEGHNPLFFDSNGPLKGIKRDLYEGGIRIPFIARWPGKIRPGTTNDHPSAFWDLMPTMAEIIDIEPPKQSDGISYLPALLGKKQQKHDYLYWEFKPGNPRQAIRKDDWKAIYFIQDGRFELYHLSDDIGEKRNLASEYPLVAEELFEMIQEAHDYNPRFPLTNTEKHIQVSAKNPNYLEYEDGTPYIPIGPNICWSRITTEADQALGQYDKYFKKLAENGGNYTRIWLSAPLWEVEQKKASGFDLGKTDYLLDSLVNLASKYSIKIKFCLENFRQLTDRPAPFEGSVPFDKPIYSKVYGGPLENMEQFFATKEGKELFLSRMHWFSNRYATNPTVFGWELWNEINSVKATKKVVLDWTREMLIEAKQAFPRQLVMQSLGSFDSKDKASIYKQYMALEDNEILQVHRYLDPGAELEVAKGAMDILAADATRELLSYDHDRPVIVSEVGAVEAHHAGPSKLYEKDTKGVLLHDLLFAPFFSGAAGPGQSWHWHHYIDRHNLWWHFGRFKEAIKGIDPITEDFTPLFLEDQNFRIYILKGKSTTLIWCRDIKSGWRQELLEGKEAKKIKDIHLDLSLLGLEKGTKIDFYLPWSDKWQKGGTVAAGSINLPDFKRSIVVKISN</sequence>
<dbReference type="SUPFAM" id="SSF51445">
    <property type="entry name" value="(Trans)glycosidases"/>
    <property type="match status" value="1"/>
</dbReference>
<reference evidence="8 9" key="1">
    <citation type="submission" date="2018-10" db="EMBL/GenBank/DDBJ databases">
        <title>Ulvibacterium marinum gen. nov., sp. nov., a novel marine bacterium of the family Flavobacteriaceae, isolated from a culture of the green alga Ulva prolifera.</title>
        <authorList>
            <person name="Zhang Z."/>
        </authorList>
    </citation>
    <scope>NUCLEOTIDE SEQUENCE [LARGE SCALE GENOMIC DNA]</scope>
    <source>
        <strain evidence="8 9">CCMM003</strain>
    </source>
</reference>
<dbReference type="PANTHER" id="PTHR42693:SF53">
    <property type="entry name" value="ENDO-4-O-SULFATASE"/>
    <property type="match status" value="1"/>
</dbReference>
<dbReference type="Proteomes" id="UP000276603">
    <property type="component" value="Unassembled WGS sequence"/>
</dbReference>
<evidence type="ECO:0000313" key="9">
    <source>
        <dbReference type="Proteomes" id="UP000276603"/>
    </source>
</evidence>
<keyword evidence="3" id="KW-0378">Hydrolase</keyword>
<dbReference type="GO" id="GO:0046872">
    <property type="term" value="F:metal ion binding"/>
    <property type="evidence" value="ECO:0007669"/>
    <property type="project" value="UniProtKB-KW"/>
</dbReference>
<protein>
    <submittedName>
        <fullName evidence="8">Uncharacterized protein</fullName>
    </submittedName>
</protein>
<dbReference type="GO" id="GO:0000272">
    <property type="term" value="P:polysaccharide catabolic process"/>
    <property type="evidence" value="ECO:0007669"/>
    <property type="project" value="InterPro"/>
</dbReference>
<comment type="caution">
    <text evidence="8">The sequence shown here is derived from an EMBL/GenBank/DDBJ whole genome shotgun (WGS) entry which is preliminary data.</text>
</comment>
<feature type="domain" description="Sulfatase N-terminal" evidence="7">
    <location>
        <begin position="66"/>
        <end position="387"/>
    </location>
</feature>
<evidence type="ECO:0000313" key="8">
    <source>
        <dbReference type="EMBL" id="RKN77010.1"/>
    </source>
</evidence>
<dbReference type="SUPFAM" id="SSF53649">
    <property type="entry name" value="Alkaline phosphatase-like"/>
    <property type="match status" value="1"/>
</dbReference>
<evidence type="ECO:0000256" key="2">
    <source>
        <dbReference type="ARBA" id="ARBA00022723"/>
    </source>
</evidence>
<accession>A0A3B0BVL7</accession>
<dbReference type="CDD" id="cd16145">
    <property type="entry name" value="ARS_like"/>
    <property type="match status" value="1"/>
</dbReference>
<proteinExistence type="inferred from homology"/>
<dbReference type="GO" id="GO:0004553">
    <property type="term" value="F:hydrolase activity, hydrolyzing O-glycosyl compounds"/>
    <property type="evidence" value="ECO:0007669"/>
    <property type="project" value="InterPro"/>
</dbReference>
<keyword evidence="2" id="KW-0479">Metal-binding</keyword>
<keyword evidence="5" id="KW-0326">Glycosidase</keyword>
<dbReference type="GO" id="GO:0004065">
    <property type="term" value="F:arylsulfatase activity"/>
    <property type="evidence" value="ECO:0007669"/>
    <property type="project" value="TreeGrafter"/>
</dbReference>
<evidence type="ECO:0000256" key="3">
    <source>
        <dbReference type="ARBA" id="ARBA00022801"/>
    </source>
</evidence>
<comment type="similarity">
    <text evidence="1">Belongs to the sulfatase family.</text>
</comment>
<dbReference type="InterPro" id="IPR001547">
    <property type="entry name" value="Glyco_hydro_5"/>
</dbReference>
<dbReference type="Gene3D" id="3.20.20.80">
    <property type="entry name" value="Glycosidases"/>
    <property type="match status" value="1"/>
</dbReference>
<dbReference type="InterPro" id="IPR000917">
    <property type="entry name" value="Sulfatase_N"/>
</dbReference>
<dbReference type="InterPro" id="IPR024607">
    <property type="entry name" value="Sulfatase_CS"/>
</dbReference>
<keyword evidence="4" id="KW-0106">Calcium</keyword>
<dbReference type="InterPro" id="IPR017853">
    <property type="entry name" value="GH"/>
</dbReference>
<dbReference type="PANTHER" id="PTHR42693">
    <property type="entry name" value="ARYLSULFATASE FAMILY MEMBER"/>
    <property type="match status" value="1"/>
</dbReference>
<organism evidence="8 9">
    <name type="scientific">Ulvibacterium marinum</name>
    <dbReference type="NCBI Taxonomy" id="2419782"/>
    <lineage>
        <taxon>Bacteria</taxon>
        <taxon>Pseudomonadati</taxon>
        <taxon>Bacteroidota</taxon>
        <taxon>Flavobacteriia</taxon>
        <taxon>Flavobacteriales</taxon>
        <taxon>Flavobacteriaceae</taxon>
        <taxon>Ulvibacterium</taxon>
    </lineage>
</organism>
<dbReference type="Gene3D" id="3.40.720.10">
    <property type="entry name" value="Alkaline Phosphatase, subunit A"/>
    <property type="match status" value="1"/>
</dbReference>